<sequence length="184" mass="20766">MGSNVREKTLMDEKEIIWIQDPNNFPWVREAETDFCQRQGISMSRKSDLEAGETILIGYADLEEDAPPAFTEAGHEYFFRRVFTICKGDFEAYGDKDCPTEAVEPSTIYPKVKGSSPKRKAQIAVRLPIILFKKLNAHIQTTGISQTQVVISALAKYLDTPEEISLPERVLNLEKRVAALEAKD</sequence>
<proteinExistence type="predicted"/>
<name>A0A951PS41_9CYAN</name>
<dbReference type="Proteomes" id="UP000753908">
    <property type="component" value="Unassembled WGS sequence"/>
</dbReference>
<reference evidence="1" key="1">
    <citation type="submission" date="2021-05" db="EMBL/GenBank/DDBJ databases">
        <authorList>
            <person name="Pietrasiak N."/>
            <person name="Ward R."/>
            <person name="Stajich J.E."/>
            <person name="Kurbessoian T."/>
        </authorList>
    </citation>
    <scope>NUCLEOTIDE SEQUENCE</scope>
    <source>
        <strain evidence="1">CPER-KK1</strain>
    </source>
</reference>
<reference evidence="1" key="2">
    <citation type="journal article" date="2022" name="Microbiol. Resour. Announc.">
        <title>Metagenome Sequencing to Explore Phylogenomics of Terrestrial Cyanobacteria.</title>
        <authorList>
            <person name="Ward R.D."/>
            <person name="Stajich J.E."/>
            <person name="Johansen J.R."/>
            <person name="Huntemann M."/>
            <person name="Clum A."/>
            <person name="Foster B."/>
            <person name="Foster B."/>
            <person name="Roux S."/>
            <person name="Palaniappan K."/>
            <person name="Varghese N."/>
            <person name="Mukherjee S."/>
            <person name="Reddy T.B.K."/>
            <person name="Daum C."/>
            <person name="Copeland A."/>
            <person name="Chen I.A."/>
            <person name="Ivanova N.N."/>
            <person name="Kyrpides N.C."/>
            <person name="Shapiro N."/>
            <person name="Eloe-Fadrosh E.A."/>
            <person name="Pietrasiak N."/>
        </authorList>
    </citation>
    <scope>NUCLEOTIDE SEQUENCE</scope>
    <source>
        <strain evidence="1">CPER-KK1</strain>
    </source>
</reference>
<accession>A0A951PS41</accession>
<evidence type="ECO:0000313" key="2">
    <source>
        <dbReference type="Proteomes" id="UP000753908"/>
    </source>
</evidence>
<dbReference type="AlphaFoldDB" id="A0A951PS41"/>
<protein>
    <submittedName>
        <fullName evidence="1">Uncharacterized protein</fullName>
    </submittedName>
</protein>
<comment type="caution">
    <text evidence="1">The sequence shown here is derived from an EMBL/GenBank/DDBJ whole genome shotgun (WGS) entry which is preliminary data.</text>
</comment>
<dbReference type="Pfam" id="PF19472">
    <property type="entry name" value="DUF6009"/>
    <property type="match status" value="1"/>
</dbReference>
<dbReference type="InterPro" id="IPR046051">
    <property type="entry name" value="DUF6009"/>
</dbReference>
<evidence type="ECO:0000313" key="1">
    <source>
        <dbReference type="EMBL" id="MBW4549095.1"/>
    </source>
</evidence>
<dbReference type="EMBL" id="JAHHIF010000082">
    <property type="protein sequence ID" value="MBW4549095.1"/>
    <property type="molecule type" value="Genomic_DNA"/>
</dbReference>
<gene>
    <name evidence="1" type="ORF">KME25_32525</name>
</gene>
<organism evidence="1 2">
    <name type="scientific">Symplocastrum torsivum CPER-KK1</name>
    <dbReference type="NCBI Taxonomy" id="450513"/>
    <lineage>
        <taxon>Bacteria</taxon>
        <taxon>Bacillati</taxon>
        <taxon>Cyanobacteriota</taxon>
        <taxon>Cyanophyceae</taxon>
        <taxon>Oscillatoriophycideae</taxon>
        <taxon>Oscillatoriales</taxon>
        <taxon>Microcoleaceae</taxon>
        <taxon>Symplocastrum</taxon>
    </lineage>
</organism>